<comment type="caution">
    <text evidence="4">The sequence shown here is derived from an EMBL/GenBank/DDBJ whole genome shotgun (WGS) entry which is preliminary data.</text>
</comment>
<dbReference type="GO" id="GO:0042732">
    <property type="term" value="P:D-xylose metabolic process"/>
    <property type="evidence" value="ECO:0007669"/>
    <property type="project" value="UniProtKB-KW"/>
</dbReference>
<evidence type="ECO:0008006" key="6">
    <source>
        <dbReference type="Google" id="ProtNLM"/>
    </source>
</evidence>
<evidence type="ECO:0000256" key="1">
    <source>
        <dbReference type="ARBA" id="ARBA00002486"/>
    </source>
</evidence>
<dbReference type="InterPro" id="IPR000600">
    <property type="entry name" value="ROK"/>
</dbReference>
<evidence type="ECO:0000256" key="3">
    <source>
        <dbReference type="ARBA" id="ARBA00022629"/>
    </source>
</evidence>
<evidence type="ECO:0000313" key="5">
    <source>
        <dbReference type="Proteomes" id="UP000253215"/>
    </source>
</evidence>
<dbReference type="PANTHER" id="PTHR18964:SF149">
    <property type="entry name" value="BIFUNCTIONAL UDP-N-ACETYLGLUCOSAMINE 2-EPIMERASE_N-ACETYLMANNOSAMINE KINASE"/>
    <property type="match status" value="1"/>
</dbReference>
<dbReference type="EMBL" id="NETH01000040">
    <property type="protein sequence ID" value="RCW16519.1"/>
    <property type="molecule type" value="Genomic_DNA"/>
</dbReference>
<dbReference type="AlphaFoldDB" id="A0A368UC27"/>
<evidence type="ECO:0000313" key="4">
    <source>
        <dbReference type="EMBL" id="RCW16519.1"/>
    </source>
</evidence>
<dbReference type="Gene3D" id="3.30.420.40">
    <property type="match status" value="2"/>
</dbReference>
<keyword evidence="3" id="KW-0119">Carbohydrate metabolism</keyword>
<dbReference type="Pfam" id="PF00480">
    <property type="entry name" value="ROK"/>
    <property type="match status" value="1"/>
</dbReference>
<proteinExistence type="inferred from homology"/>
<dbReference type="SUPFAM" id="SSF53067">
    <property type="entry name" value="Actin-like ATPase domain"/>
    <property type="match status" value="1"/>
</dbReference>
<gene>
    <name evidence="4" type="ORF">CAC02_08050</name>
</gene>
<name>A0A368UC27_9STRE</name>
<dbReference type="PANTHER" id="PTHR18964">
    <property type="entry name" value="ROK (REPRESSOR, ORF, KINASE) FAMILY"/>
    <property type="match status" value="1"/>
</dbReference>
<reference evidence="4 5" key="1">
    <citation type="journal article" date="2018" name="Sci. Rep.">
        <title>Network-guided genomic and metagenomic analysis of the faecal microbiota of the critically endangered kakapo.</title>
        <authorList>
            <person name="Waite D.W."/>
            <person name="Dsouza M."/>
            <person name="Sekiguchi Y."/>
            <person name="Hugenholtz P."/>
            <person name="Taylor M.W."/>
        </authorList>
    </citation>
    <scope>NUCLEOTIDE SEQUENCE [LARGE SCALE GENOMIC DNA]</scope>
    <source>
        <strain evidence="4 5">BI02</strain>
    </source>
</reference>
<dbReference type="InterPro" id="IPR043129">
    <property type="entry name" value="ATPase_NBD"/>
</dbReference>
<dbReference type="SUPFAM" id="SSF46785">
    <property type="entry name" value="Winged helix' DNA-binding domain"/>
    <property type="match status" value="1"/>
</dbReference>
<dbReference type="InterPro" id="IPR036390">
    <property type="entry name" value="WH_DNA-bd_sf"/>
</dbReference>
<evidence type="ECO:0000256" key="2">
    <source>
        <dbReference type="ARBA" id="ARBA00006479"/>
    </source>
</evidence>
<comment type="function">
    <text evidence="1">Transcriptional repressor of xylose-utilizing enzymes.</text>
</comment>
<sequence length="403" mass="45933">MTNRTRIAEKQLLHSSKIMEFIYRQAAASRIKIAQELNLKPASVTPLVNQLLECNKIIETGNEIRELKGSGRSRKIVNINADYSYAIGIEFTMKGLAFVVTNAVGDIQYKNYLPLNTFPIEDITDIIIEQVTSLLKKFNKKCCGIGFAIPGHYDPLSERIISNNQTWRFFKLNKIKKRFDLPIFLENNIECMALNEYLFNPTTTPERFLFIHVGPGLFCSFFDNKHIDHRDNFYIGEIGHTVVDIHGQVCECGKRGCLQTYISNSWLINSACYLFETSQNTVLKDLVDKASDIDLDVIINAYYLGDSYIIKKIESGMTFLATAIANTLMIYDSDKILINSELLNKLKLTQQLKAQIQEQLQFMVFTTPLDIEVLPYHDFRGAHAACALAVYHGIILQSEIEKK</sequence>
<dbReference type="InterPro" id="IPR036388">
    <property type="entry name" value="WH-like_DNA-bd_sf"/>
</dbReference>
<accession>A0A368UC27</accession>
<dbReference type="Gene3D" id="1.10.10.10">
    <property type="entry name" value="Winged helix-like DNA-binding domain superfamily/Winged helix DNA-binding domain"/>
    <property type="match status" value="1"/>
</dbReference>
<comment type="similarity">
    <text evidence="2">Belongs to the ROK (NagC/XylR) family.</text>
</comment>
<protein>
    <recommendedName>
        <fullName evidence="6">ROK family protein</fullName>
    </recommendedName>
</protein>
<dbReference type="Proteomes" id="UP000253215">
    <property type="component" value="Unassembled WGS sequence"/>
</dbReference>
<organism evidence="4 5">
    <name type="scientific">Streptococcus gallolyticus</name>
    <dbReference type="NCBI Taxonomy" id="315405"/>
    <lineage>
        <taxon>Bacteria</taxon>
        <taxon>Bacillati</taxon>
        <taxon>Bacillota</taxon>
        <taxon>Bacilli</taxon>
        <taxon>Lactobacillales</taxon>
        <taxon>Streptococcaceae</taxon>
        <taxon>Streptococcus</taxon>
    </lineage>
</organism>
<keyword evidence="3" id="KW-0859">Xylose metabolism</keyword>